<dbReference type="PROSITE" id="PS50089">
    <property type="entry name" value="ZF_RING_2"/>
    <property type="match status" value="1"/>
</dbReference>
<dbReference type="GO" id="GO:0043161">
    <property type="term" value="P:proteasome-mediated ubiquitin-dependent protein catabolic process"/>
    <property type="evidence" value="ECO:0007669"/>
    <property type="project" value="TreeGrafter"/>
</dbReference>
<dbReference type="SMART" id="SM00184">
    <property type="entry name" value="RING"/>
    <property type="match status" value="1"/>
</dbReference>
<evidence type="ECO:0000259" key="2">
    <source>
        <dbReference type="PROSITE" id="PS50089"/>
    </source>
</evidence>
<dbReference type="EMBL" id="CAADRP010002040">
    <property type="protein sequence ID" value="VFU59364.1"/>
    <property type="molecule type" value="Genomic_DNA"/>
</dbReference>
<dbReference type="InterPro" id="IPR001841">
    <property type="entry name" value="Znf_RING"/>
</dbReference>
<dbReference type="PANTHER" id="PTHR15898">
    <property type="entry name" value="BIFUNCTIONAL APOPTOSIS REGULATOR"/>
    <property type="match status" value="1"/>
</dbReference>
<proteinExistence type="predicted"/>
<evidence type="ECO:0000313" key="3">
    <source>
        <dbReference type="EMBL" id="VFU59364.1"/>
    </source>
</evidence>
<dbReference type="PANTHER" id="PTHR15898:SF13">
    <property type="entry name" value="BIFUNCTIONAL APOPTOSIS REGULATOR"/>
    <property type="match status" value="1"/>
</dbReference>
<evidence type="ECO:0000256" key="1">
    <source>
        <dbReference type="PROSITE-ProRule" id="PRU00175"/>
    </source>
</evidence>
<dbReference type="Pfam" id="PF13920">
    <property type="entry name" value="zf-C3HC4_3"/>
    <property type="match status" value="1"/>
</dbReference>
<dbReference type="GO" id="GO:0061630">
    <property type="term" value="F:ubiquitin protein ligase activity"/>
    <property type="evidence" value="ECO:0007669"/>
    <property type="project" value="TreeGrafter"/>
</dbReference>
<accession>A0A6N2MY32</accession>
<gene>
    <name evidence="3" type="ORF">SVIM_LOCUS437325</name>
</gene>
<dbReference type="SUPFAM" id="SSF57850">
    <property type="entry name" value="RING/U-box"/>
    <property type="match status" value="1"/>
</dbReference>
<keyword evidence="1" id="KW-0863">Zinc-finger</keyword>
<keyword evidence="1" id="KW-0479">Metal-binding</keyword>
<dbReference type="GO" id="GO:0008270">
    <property type="term" value="F:zinc ion binding"/>
    <property type="evidence" value="ECO:0007669"/>
    <property type="project" value="UniProtKB-KW"/>
</dbReference>
<reference evidence="3" key="1">
    <citation type="submission" date="2019-03" db="EMBL/GenBank/DDBJ databases">
        <authorList>
            <person name="Mank J."/>
            <person name="Almeida P."/>
        </authorList>
    </citation>
    <scope>NUCLEOTIDE SEQUENCE</scope>
    <source>
        <strain evidence="3">78183</strain>
    </source>
</reference>
<dbReference type="InterPro" id="IPR013083">
    <property type="entry name" value="Znf_RING/FYVE/PHD"/>
</dbReference>
<keyword evidence="1" id="KW-0862">Zinc</keyword>
<dbReference type="FunFam" id="3.30.40.10:FF:000489">
    <property type="entry name" value="E3 ubiquitin-protein ligase PRT1"/>
    <property type="match status" value="1"/>
</dbReference>
<organism evidence="3">
    <name type="scientific">Salix viminalis</name>
    <name type="common">Common osier</name>
    <name type="synonym">Basket willow</name>
    <dbReference type="NCBI Taxonomy" id="40686"/>
    <lineage>
        <taxon>Eukaryota</taxon>
        <taxon>Viridiplantae</taxon>
        <taxon>Streptophyta</taxon>
        <taxon>Embryophyta</taxon>
        <taxon>Tracheophyta</taxon>
        <taxon>Spermatophyta</taxon>
        <taxon>Magnoliopsida</taxon>
        <taxon>eudicotyledons</taxon>
        <taxon>Gunneridae</taxon>
        <taxon>Pentapetalae</taxon>
        <taxon>rosids</taxon>
        <taxon>fabids</taxon>
        <taxon>Malpighiales</taxon>
        <taxon>Salicaceae</taxon>
        <taxon>Saliceae</taxon>
        <taxon>Salix</taxon>
    </lineage>
</organism>
<dbReference type="AlphaFoldDB" id="A0A6N2MY32"/>
<feature type="domain" description="RING-type" evidence="2">
    <location>
        <begin position="71"/>
        <end position="111"/>
    </location>
</feature>
<protein>
    <recommendedName>
        <fullName evidence="2">RING-type domain-containing protein</fullName>
    </recommendedName>
</protein>
<sequence length="158" mass="18204">MHPSIHPGRTAQSHPEYHCLRLVRVADPKQIEMGKGKVINDAVKNFEVTGIDHHLLVDADFEEEFSDSFRCCVCLDLLYKPIVLTCGHISCFWCVNKSMSGLRESNCPICRHPYNHFPTVCQMLHFLLFKLYPTVYMRREKQTLGRDGNGPLLSTIWL</sequence>
<dbReference type="Gene3D" id="3.30.40.10">
    <property type="entry name" value="Zinc/RING finger domain, C3HC4 (zinc finger)"/>
    <property type="match status" value="1"/>
</dbReference>
<name>A0A6N2MY32_SALVM</name>